<protein>
    <submittedName>
        <fullName evidence="2">Uncharacterized protein</fullName>
    </submittedName>
</protein>
<feature type="compositionally biased region" description="Basic residues" evidence="1">
    <location>
        <begin position="157"/>
        <end position="171"/>
    </location>
</feature>
<feature type="compositionally biased region" description="Polar residues" evidence="1">
    <location>
        <begin position="77"/>
        <end position="86"/>
    </location>
</feature>
<evidence type="ECO:0000256" key="1">
    <source>
        <dbReference type="SAM" id="MobiDB-lite"/>
    </source>
</evidence>
<feature type="compositionally biased region" description="Polar residues" evidence="1">
    <location>
        <begin position="235"/>
        <end position="250"/>
    </location>
</feature>
<sequence length="345" mass="38738">MGSFNTLYEFISNRVRVLSKDGDHTDDPHTPIPASVVVVNNNYSHQRYYSDSNAALLQKEAIQELFPCDDRHSFNPHYQHNLHSTDSASLPYSTPPSLSSSPTNSSPTSTTSASSRRSQNNGYYPTRQYQYQQQQQQQQPHMRRSASVSNSKSTYSYHRHQTRRQNQRNHANHGQYYEYMDDDMMIGYDNPHQNNSNRFSISSSSSSSMARVHPQGSSSYTSFSTSANSDLRFSPSLQGRRSISTLPSASENERRMVASSSVPSFPAAIEDAAAGEGSLRSSRPTLSTIAESAQPSKAQLSLMRIAQCDRRVDSWCTQQAGQWTRHYAETSSCGVMADGRRTRRM</sequence>
<feature type="compositionally biased region" description="Low complexity" evidence="1">
    <location>
        <begin position="194"/>
        <end position="208"/>
    </location>
</feature>
<dbReference type="AlphaFoldDB" id="A0A9P3LTW7"/>
<reference evidence="2" key="1">
    <citation type="submission" date="2021-11" db="EMBL/GenBank/DDBJ databases">
        <authorList>
            <person name="Herlambang A."/>
            <person name="Guo Y."/>
            <person name="Takashima Y."/>
            <person name="Nishizawa T."/>
        </authorList>
    </citation>
    <scope>NUCLEOTIDE SEQUENCE</scope>
    <source>
        <strain evidence="2">E1425</strain>
    </source>
</reference>
<evidence type="ECO:0000313" key="3">
    <source>
        <dbReference type="Proteomes" id="UP000827284"/>
    </source>
</evidence>
<feature type="compositionally biased region" description="Low complexity" evidence="1">
    <location>
        <begin position="217"/>
        <end position="229"/>
    </location>
</feature>
<comment type="caution">
    <text evidence="2">The sequence shown here is derived from an EMBL/GenBank/DDBJ whole genome shotgun (WGS) entry which is preliminary data.</text>
</comment>
<accession>A0A9P3LTW7</accession>
<gene>
    <name evidence="2" type="ORF">EMPS_02782</name>
</gene>
<reference evidence="2" key="2">
    <citation type="journal article" date="2022" name="Microbiol. Resour. Announc.">
        <title>Whole-Genome Sequence of Entomortierella parvispora E1425, a Mucoromycotan Fungus Associated with Burkholderiaceae-Related Endosymbiotic Bacteria.</title>
        <authorList>
            <person name="Herlambang A."/>
            <person name="Guo Y."/>
            <person name="Takashima Y."/>
            <person name="Narisawa K."/>
            <person name="Ohta H."/>
            <person name="Nishizawa T."/>
        </authorList>
    </citation>
    <scope>NUCLEOTIDE SEQUENCE</scope>
    <source>
        <strain evidence="2">E1425</strain>
    </source>
</reference>
<keyword evidence="3" id="KW-1185">Reference proteome</keyword>
<evidence type="ECO:0000313" key="2">
    <source>
        <dbReference type="EMBL" id="GJJ70433.1"/>
    </source>
</evidence>
<dbReference type="OrthoDB" id="2441093at2759"/>
<feature type="compositionally biased region" description="Low complexity" evidence="1">
    <location>
        <begin position="87"/>
        <end position="118"/>
    </location>
</feature>
<feature type="compositionally biased region" description="Polar residues" evidence="1">
    <location>
        <begin position="146"/>
        <end position="156"/>
    </location>
</feature>
<proteinExistence type="predicted"/>
<name>A0A9P3LTW7_9FUNG</name>
<feature type="compositionally biased region" description="Low complexity" evidence="1">
    <location>
        <begin position="128"/>
        <end position="139"/>
    </location>
</feature>
<feature type="region of interest" description="Disordered" evidence="1">
    <location>
        <begin position="189"/>
        <end position="255"/>
    </location>
</feature>
<organism evidence="2 3">
    <name type="scientific">Entomortierella parvispora</name>
    <dbReference type="NCBI Taxonomy" id="205924"/>
    <lineage>
        <taxon>Eukaryota</taxon>
        <taxon>Fungi</taxon>
        <taxon>Fungi incertae sedis</taxon>
        <taxon>Mucoromycota</taxon>
        <taxon>Mortierellomycotina</taxon>
        <taxon>Mortierellomycetes</taxon>
        <taxon>Mortierellales</taxon>
        <taxon>Mortierellaceae</taxon>
        <taxon>Entomortierella</taxon>
    </lineage>
</organism>
<dbReference type="Proteomes" id="UP000827284">
    <property type="component" value="Unassembled WGS sequence"/>
</dbReference>
<feature type="region of interest" description="Disordered" evidence="1">
    <location>
        <begin position="77"/>
        <end position="172"/>
    </location>
</feature>
<dbReference type="EMBL" id="BQFW01000004">
    <property type="protein sequence ID" value="GJJ70433.1"/>
    <property type="molecule type" value="Genomic_DNA"/>
</dbReference>